<dbReference type="RefSeq" id="XP_062884944.1">
    <property type="nucleotide sequence ID" value="XM_063028989.1"/>
</dbReference>
<dbReference type="AlphaFoldDB" id="A0A095CFT8"/>
<dbReference type="InterPro" id="IPR013883">
    <property type="entry name" value="TF_Iwr1_dom"/>
</dbReference>
<dbReference type="PANTHER" id="PTHR31196:SF2">
    <property type="entry name" value="RNA POLYMERASE II NUCLEAR LOCALIZATION PROTEIN SLC7A6OS-RELATED"/>
    <property type="match status" value="1"/>
</dbReference>
<evidence type="ECO:0000256" key="10">
    <source>
        <dbReference type="SAM" id="MobiDB-lite"/>
    </source>
</evidence>
<evidence type="ECO:0000256" key="3">
    <source>
        <dbReference type="ARBA" id="ARBA00004496"/>
    </source>
</evidence>
<evidence type="ECO:0000256" key="5">
    <source>
        <dbReference type="ARBA" id="ARBA00017036"/>
    </source>
</evidence>
<feature type="compositionally biased region" description="Acidic residues" evidence="10">
    <location>
        <begin position="291"/>
        <end position="303"/>
    </location>
</feature>
<evidence type="ECO:0000256" key="6">
    <source>
        <dbReference type="ARBA" id="ARBA00022448"/>
    </source>
</evidence>
<feature type="compositionally biased region" description="Low complexity" evidence="10">
    <location>
        <begin position="77"/>
        <end position="94"/>
    </location>
</feature>
<evidence type="ECO:0000313" key="12">
    <source>
        <dbReference type="EMBL" id="KGB79260.1"/>
    </source>
</evidence>
<reference evidence="12 13" key="1">
    <citation type="journal article" date="2011" name="MBio">
        <title>Genome variation in Cryptococcus gattii, an emerging pathogen of immunocompetent hosts.</title>
        <authorList>
            <person name="D'Souza C.A."/>
            <person name="Kronstad J.W."/>
            <person name="Taylor G."/>
            <person name="Warren R."/>
            <person name="Yuen M."/>
            <person name="Hu G."/>
            <person name="Jung W.H."/>
            <person name="Sham A."/>
            <person name="Kidd S.E."/>
            <person name="Tangen K."/>
            <person name="Lee N."/>
            <person name="Zeilmaker T."/>
            <person name="Sawkins J."/>
            <person name="McVicker G."/>
            <person name="Shah S."/>
            <person name="Gnerre S."/>
            <person name="Griggs A."/>
            <person name="Zeng Q."/>
            <person name="Bartlett K."/>
            <person name="Li W."/>
            <person name="Wang X."/>
            <person name="Heitman J."/>
            <person name="Stajich J.E."/>
            <person name="Fraser J.A."/>
            <person name="Meyer W."/>
            <person name="Carter D."/>
            <person name="Schein J."/>
            <person name="Krzywinski M."/>
            <person name="Kwon-Chung K.J."/>
            <person name="Varma A."/>
            <person name="Wang J."/>
            <person name="Brunham R."/>
            <person name="Fyfe M."/>
            <person name="Ouellette B.F."/>
            <person name="Siddiqui A."/>
            <person name="Marra M."/>
            <person name="Jones S."/>
            <person name="Holt R."/>
            <person name="Birren B.W."/>
            <person name="Galagan J.E."/>
            <person name="Cuomo C.A."/>
        </authorList>
    </citation>
    <scope>NUCLEOTIDE SEQUENCE [LARGE SCALE GENOMIC DNA]</scope>
    <source>
        <strain evidence="12 13">R265</strain>
    </source>
</reference>
<dbReference type="OrthoDB" id="6255506at2759"/>
<dbReference type="GeneID" id="88181264"/>
<name>A0A095CFT8_CRYD2</name>
<dbReference type="PANTHER" id="PTHR31196">
    <property type="entry name" value="RNA POLYMERASE II NUCLEAR LOCALIZATION PROTEIN SLC7A6OS-RELATED"/>
    <property type="match status" value="1"/>
</dbReference>
<feature type="region of interest" description="Disordered" evidence="10">
    <location>
        <begin position="274"/>
        <end position="350"/>
    </location>
</feature>
<dbReference type="GO" id="GO:0015031">
    <property type="term" value="P:protein transport"/>
    <property type="evidence" value="ECO:0007669"/>
    <property type="project" value="UniProtKB-KW"/>
</dbReference>
<dbReference type="KEGG" id="cdeu:CNBG_5098"/>
<organism evidence="12 13">
    <name type="scientific">Cryptococcus deuterogattii (strain R265)</name>
    <name type="common">Cryptococcus gattii VGII (strain R265)</name>
    <dbReference type="NCBI Taxonomy" id="294750"/>
    <lineage>
        <taxon>Eukaryota</taxon>
        <taxon>Fungi</taxon>
        <taxon>Dikarya</taxon>
        <taxon>Basidiomycota</taxon>
        <taxon>Agaricomycotina</taxon>
        <taxon>Tremellomycetes</taxon>
        <taxon>Tremellales</taxon>
        <taxon>Cryptococcaceae</taxon>
        <taxon>Cryptococcus</taxon>
        <taxon>Cryptococcus gattii species complex</taxon>
    </lineage>
</organism>
<sequence length="350" mass="38433">MDVDPYRPTPPSFTVLRIKRKATEPALSSLVIQDESHTKRRRHIAGKARGVFRLADTVPGNWVGQGEEGEVLKSRIQGLLSSQPSASPLSSGPQVTSPATAPQESPLSSMGVPPANFPAPPPVVEQTPIPTLPPPVLSEGAPSASSKRRSSSMQAQMQYRVIPPMSPRTKAMLPPRILTAAETEGRGGTSPFVFVDAQAVEAPGQKGMTQEDKEMAAFLPMLQEYLRLEQQDEKTREEEEKVKNDEWVYDLYYRDSSGTLGLDIGAGDGVTIGQLLGFESTSPPSSISGSEPEDEADEDSNDEDYYRNDYPEDEDADEDMVGFRGGGDSDWSEDEEDDYDFDERNEWGYR</sequence>
<comment type="subcellular location">
    <subcellularLocation>
        <location evidence="3">Cytoplasm</location>
    </subcellularLocation>
    <subcellularLocation>
        <location evidence="2">Nucleus</location>
    </subcellularLocation>
</comment>
<dbReference type="Proteomes" id="UP000029445">
    <property type="component" value="Chromosome 13"/>
</dbReference>
<evidence type="ECO:0000256" key="8">
    <source>
        <dbReference type="ARBA" id="ARBA00022927"/>
    </source>
</evidence>
<gene>
    <name evidence="12" type="ORF">CNBG_5098</name>
</gene>
<dbReference type="Pfam" id="PF08574">
    <property type="entry name" value="Iwr1"/>
    <property type="match status" value="1"/>
</dbReference>
<keyword evidence="7" id="KW-0963">Cytoplasm</keyword>
<keyword evidence="6" id="KW-0813">Transport</keyword>
<evidence type="ECO:0000313" key="13">
    <source>
        <dbReference type="Proteomes" id="UP000029445"/>
    </source>
</evidence>
<feature type="region of interest" description="Disordered" evidence="10">
    <location>
        <begin position="77"/>
        <end position="170"/>
    </location>
</feature>
<dbReference type="STRING" id="294750.A0A095CFT8"/>
<feature type="domain" description="Transcription factor Iwr1" evidence="11">
    <location>
        <begin position="245"/>
        <end position="314"/>
    </location>
</feature>
<evidence type="ECO:0000256" key="7">
    <source>
        <dbReference type="ARBA" id="ARBA00022490"/>
    </source>
</evidence>
<dbReference type="InterPro" id="IPR040218">
    <property type="entry name" value="SLC7A6OS"/>
</dbReference>
<proteinExistence type="inferred from homology"/>
<feature type="compositionally biased region" description="Low complexity" evidence="10">
    <location>
        <begin position="279"/>
        <end position="290"/>
    </location>
</feature>
<keyword evidence="8" id="KW-0653">Protein transport</keyword>
<feature type="compositionally biased region" description="Acidic residues" evidence="10">
    <location>
        <begin position="330"/>
        <end position="341"/>
    </location>
</feature>
<reference evidence="12 13" key="2">
    <citation type="journal article" date="2018" name="Proc. Natl. Acad. Sci.">
        <title>RNAi is a critical determinant of centromere evolution in closely related fungi.</title>
        <authorList>
            <person name="Yadav V."/>
            <person name="Sun S."/>
            <person name="Billmyre R.B."/>
            <person name="Thimmappa B.C."/>
            <person name="Shea T."/>
            <person name="Lintner R."/>
            <person name="Bakkeren G."/>
            <person name="Cuomo C.A."/>
            <person name="Heitman J."/>
            <person name="Sanyal K."/>
        </authorList>
    </citation>
    <scope>NUCLEOTIDE SEQUENCE [LARGE SCALE GENOMIC DNA]</scope>
    <source>
        <strain evidence="12 13">R265</strain>
    </source>
</reference>
<feature type="compositionally biased region" description="Polar residues" evidence="10">
    <location>
        <begin position="95"/>
        <end position="108"/>
    </location>
</feature>
<comment type="function">
    <text evidence="1">Directs RNA polymerase II nuclear import.</text>
</comment>
<dbReference type="GO" id="GO:0032502">
    <property type="term" value="P:developmental process"/>
    <property type="evidence" value="ECO:0007669"/>
    <property type="project" value="TreeGrafter"/>
</dbReference>
<dbReference type="HOGENOM" id="CLU_052837_0_0_1"/>
<evidence type="ECO:0000256" key="4">
    <source>
        <dbReference type="ARBA" id="ARBA00010218"/>
    </source>
</evidence>
<dbReference type="OMA" id="VEDGAWN"/>
<dbReference type="EMBL" id="CP025771">
    <property type="protein sequence ID" value="KGB79260.1"/>
    <property type="molecule type" value="Genomic_DNA"/>
</dbReference>
<dbReference type="GO" id="GO:0005634">
    <property type="term" value="C:nucleus"/>
    <property type="evidence" value="ECO:0007669"/>
    <property type="project" value="UniProtKB-SubCell"/>
</dbReference>
<dbReference type="VEuPathDB" id="FungiDB:CNBG_5098"/>
<evidence type="ECO:0000256" key="2">
    <source>
        <dbReference type="ARBA" id="ARBA00004123"/>
    </source>
</evidence>
<evidence type="ECO:0000256" key="9">
    <source>
        <dbReference type="ARBA" id="ARBA00023242"/>
    </source>
</evidence>
<evidence type="ECO:0000259" key="11">
    <source>
        <dbReference type="Pfam" id="PF08574"/>
    </source>
</evidence>
<comment type="similarity">
    <text evidence="4">Belongs to the IWR1/SLC7A6OS family.</text>
</comment>
<keyword evidence="9" id="KW-0539">Nucleus</keyword>
<protein>
    <recommendedName>
        <fullName evidence="5">Probable RNA polymerase II nuclear localization protein SLC7A6OS</fullName>
    </recommendedName>
</protein>
<feature type="compositionally biased region" description="Acidic residues" evidence="10">
    <location>
        <begin position="311"/>
        <end position="320"/>
    </location>
</feature>
<evidence type="ECO:0000256" key="1">
    <source>
        <dbReference type="ARBA" id="ARBA00003202"/>
    </source>
</evidence>
<keyword evidence="13" id="KW-1185">Reference proteome</keyword>
<dbReference type="GO" id="GO:0005737">
    <property type="term" value="C:cytoplasm"/>
    <property type="evidence" value="ECO:0007669"/>
    <property type="project" value="UniProtKB-SubCell"/>
</dbReference>
<accession>A0A095CFT8</accession>